<dbReference type="InterPro" id="IPR012953">
    <property type="entry name" value="BOP1_N_dom"/>
</dbReference>
<dbReference type="InterPro" id="IPR015943">
    <property type="entry name" value="WD40/YVTN_repeat-like_dom_sf"/>
</dbReference>
<feature type="domain" description="BOP1 N-terminal" evidence="8">
    <location>
        <begin position="31"/>
        <end position="310"/>
    </location>
</feature>
<evidence type="ECO:0000313" key="10">
    <source>
        <dbReference type="Proteomes" id="UP000053660"/>
    </source>
</evidence>
<dbReference type="PANTHER" id="PTHR17605">
    <property type="entry name" value="RIBOSOME BIOGENESIS PROTEIN BOP1 BLOCK OF PROLIFERATION 1 PROTEIN"/>
    <property type="match status" value="1"/>
</dbReference>
<dbReference type="InterPro" id="IPR036322">
    <property type="entry name" value="WD40_repeat_dom_sf"/>
</dbReference>
<protein>
    <submittedName>
        <fullName evidence="9">BOP1NT domain protein</fullName>
    </submittedName>
</protein>
<dbReference type="InterPro" id="IPR001680">
    <property type="entry name" value="WD40_rpt"/>
</dbReference>
<evidence type="ECO:0000256" key="2">
    <source>
        <dbReference type="ARBA" id="ARBA00022517"/>
    </source>
</evidence>
<dbReference type="GO" id="GO:0070545">
    <property type="term" value="C:PeBoW complex"/>
    <property type="evidence" value="ECO:0007669"/>
    <property type="project" value="TreeGrafter"/>
</dbReference>
<dbReference type="SUPFAM" id="SSF50978">
    <property type="entry name" value="WD40 repeat-like"/>
    <property type="match status" value="1"/>
</dbReference>
<organism evidence="9 10">
    <name type="scientific">Oesophagostomum dentatum</name>
    <name type="common">Nodular worm</name>
    <dbReference type="NCBI Taxonomy" id="61180"/>
    <lineage>
        <taxon>Eukaryota</taxon>
        <taxon>Metazoa</taxon>
        <taxon>Ecdysozoa</taxon>
        <taxon>Nematoda</taxon>
        <taxon>Chromadorea</taxon>
        <taxon>Rhabditida</taxon>
        <taxon>Rhabditina</taxon>
        <taxon>Rhabditomorpha</taxon>
        <taxon>Strongyloidea</taxon>
        <taxon>Strongylidae</taxon>
        <taxon>Oesophagostomum</taxon>
    </lineage>
</organism>
<dbReference type="OrthoDB" id="5571054at2759"/>
<dbReference type="SMART" id="SM00320">
    <property type="entry name" value="WD40"/>
    <property type="match status" value="1"/>
</dbReference>
<comment type="subcellular location">
    <subcellularLocation>
        <location evidence="1">Nucleus</location>
        <location evidence="1">Nucleolus</location>
    </subcellularLocation>
</comment>
<dbReference type="PANTHER" id="PTHR17605:SF0">
    <property type="entry name" value="RIBOSOME BIOGENESIS PROTEIN BOP1"/>
    <property type="match status" value="1"/>
</dbReference>
<sequence>MSALSLNLLGRQIGRQGDLRNTIGNIPVEWYDDEPHIGYDQMGEKIAKPKKKSEIDTFLEKMEDPDYWLVSHFAEVMGLCKLLIFRRKVFDRQSGTDVVLTDEQVDKLTNIAAGKYPVVGYNPYEPFLDLFSSEKTIHPIDNRPEPKARFIPSRDEMKMVSRMVHAIKMGWARKPKPKEEKKMYDLWAAEDSMDHKTKSELARMRVHMPAPKMPLPVHAESYNPPEEYLFDEEERKKWEEAEPEDRRLQFVPQKFDALRKVPQYDKFLTERFERCLDLYLAPRKIKMKLQVDPSELLPDLPNPNDLRPFPTTLAFYMYGHVGQVRSISVEPERGELLVSGGEDGTVRFWMMDSGRCIK</sequence>
<reference evidence="9 10" key="1">
    <citation type="submission" date="2014-03" db="EMBL/GenBank/DDBJ databases">
        <title>Draft genome of the hookworm Oesophagostomum dentatum.</title>
        <authorList>
            <person name="Mitreva M."/>
        </authorList>
    </citation>
    <scope>NUCLEOTIDE SEQUENCE [LARGE SCALE GENOMIC DNA]</scope>
    <source>
        <strain evidence="9 10">OD-Hann</strain>
    </source>
</reference>
<proteinExistence type="predicted"/>
<accession>A0A0B1SYE5</accession>
<dbReference type="Proteomes" id="UP000053660">
    <property type="component" value="Unassembled WGS sequence"/>
</dbReference>
<dbReference type="GO" id="GO:0000463">
    <property type="term" value="P:maturation of LSU-rRNA from tricistronic rRNA transcript (SSU-rRNA, 5.8S rRNA, LSU-rRNA)"/>
    <property type="evidence" value="ECO:0007669"/>
    <property type="project" value="TreeGrafter"/>
</dbReference>
<dbReference type="InterPro" id="IPR028598">
    <property type="entry name" value="BOP1/Erb1"/>
</dbReference>
<dbReference type="PROSITE" id="PS50294">
    <property type="entry name" value="WD_REPEATS_REGION"/>
    <property type="match status" value="1"/>
</dbReference>
<evidence type="ECO:0000256" key="3">
    <source>
        <dbReference type="ARBA" id="ARBA00022552"/>
    </source>
</evidence>
<keyword evidence="6" id="KW-0539">Nucleus</keyword>
<evidence type="ECO:0000256" key="1">
    <source>
        <dbReference type="ARBA" id="ARBA00004604"/>
    </source>
</evidence>
<gene>
    <name evidence="9" type="ORF">OESDEN_12037</name>
</gene>
<dbReference type="GO" id="GO:0030687">
    <property type="term" value="C:preribosome, large subunit precursor"/>
    <property type="evidence" value="ECO:0007669"/>
    <property type="project" value="TreeGrafter"/>
</dbReference>
<keyword evidence="10" id="KW-1185">Reference proteome</keyword>
<keyword evidence="5" id="KW-0677">Repeat</keyword>
<evidence type="ECO:0000256" key="6">
    <source>
        <dbReference type="ARBA" id="ARBA00023242"/>
    </source>
</evidence>
<keyword evidence="2" id="KW-0690">Ribosome biogenesis</keyword>
<dbReference type="AlphaFoldDB" id="A0A0B1SYE5"/>
<evidence type="ECO:0000256" key="5">
    <source>
        <dbReference type="ARBA" id="ARBA00022737"/>
    </source>
</evidence>
<evidence type="ECO:0000313" key="9">
    <source>
        <dbReference type="EMBL" id="KHJ88170.1"/>
    </source>
</evidence>
<name>A0A0B1SYE5_OESDE</name>
<dbReference type="EMBL" id="KN556321">
    <property type="protein sequence ID" value="KHJ88170.1"/>
    <property type="molecule type" value="Genomic_DNA"/>
</dbReference>
<evidence type="ECO:0000256" key="4">
    <source>
        <dbReference type="ARBA" id="ARBA00022574"/>
    </source>
</evidence>
<keyword evidence="4 7" id="KW-0853">WD repeat</keyword>
<feature type="repeat" description="WD" evidence="7">
    <location>
        <begin position="317"/>
        <end position="358"/>
    </location>
</feature>
<dbReference type="PROSITE" id="PS50082">
    <property type="entry name" value="WD_REPEATS_2"/>
    <property type="match status" value="1"/>
</dbReference>
<dbReference type="GO" id="GO:0043021">
    <property type="term" value="F:ribonucleoprotein complex binding"/>
    <property type="evidence" value="ECO:0007669"/>
    <property type="project" value="TreeGrafter"/>
</dbReference>
<dbReference type="Pfam" id="PF08145">
    <property type="entry name" value="BOP1NT"/>
    <property type="match status" value="2"/>
</dbReference>
<dbReference type="Gene3D" id="2.130.10.10">
    <property type="entry name" value="YVTN repeat-like/Quinoprotein amine dehydrogenase"/>
    <property type="match status" value="1"/>
</dbReference>
<evidence type="ECO:0000256" key="7">
    <source>
        <dbReference type="PROSITE-ProRule" id="PRU00221"/>
    </source>
</evidence>
<evidence type="ECO:0000259" key="8">
    <source>
        <dbReference type="SMART" id="SM01035"/>
    </source>
</evidence>
<dbReference type="SMART" id="SM01035">
    <property type="entry name" value="BOP1NT"/>
    <property type="match status" value="1"/>
</dbReference>
<feature type="non-terminal residue" evidence="9">
    <location>
        <position position="358"/>
    </location>
</feature>
<keyword evidence="3" id="KW-0698">rRNA processing</keyword>